<organism evidence="2 3">
    <name type="scientific">Brassica cretica</name>
    <name type="common">Mustard</name>
    <dbReference type="NCBI Taxonomy" id="69181"/>
    <lineage>
        <taxon>Eukaryota</taxon>
        <taxon>Viridiplantae</taxon>
        <taxon>Streptophyta</taxon>
        <taxon>Embryophyta</taxon>
        <taxon>Tracheophyta</taxon>
        <taxon>Spermatophyta</taxon>
        <taxon>Magnoliopsida</taxon>
        <taxon>eudicotyledons</taxon>
        <taxon>Gunneridae</taxon>
        <taxon>Pentapetalae</taxon>
        <taxon>rosids</taxon>
        <taxon>malvids</taxon>
        <taxon>Brassicales</taxon>
        <taxon>Brassicaceae</taxon>
        <taxon>Brassiceae</taxon>
        <taxon>Brassica</taxon>
    </lineage>
</organism>
<dbReference type="AlphaFoldDB" id="A0A8S9SH31"/>
<protein>
    <submittedName>
        <fullName evidence="2">Uncharacterized protein</fullName>
    </submittedName>
</protein>
<keyword evidence="1" id="KW-0732">Signal</keyword>
<feature type="chain" id="PRO_5035852738" evidence="1">
    <location>
        <begin position="34"/>
        <end position="227"/>
    </location>
</feature>
<sequence>MFWGSEHARAYRCRRLTFVSLLASPLMLLRVLPVSFDIHADLGFCFALVGSLLEKSNGSSGDLASSGFAGLSVFTARVWEVWPVPPFDVSEDLFWLEMVLGSVLVSVSAVSSWEGCHLWLLMASLGASSLQISSAQPLFCFLRPFLCGNPSVSHVVISLFDTGYGFFQLIVFNLRFSKISSVVAFLGYRLFEATGAPIANCCEWSFVASDSLSLASSGGLRLGYLVD</sequence>
<evidence type="ECO:0000313" key="3">
    <source>
        <dbReference type="Proteomes" id="UP000712600"/>
    </source>
</evidence>
<name>A0A8S9SH31_BRACR</name>
<gene>
    <name evidence="2" type="ORF">F2Q69_00034370</name>
</gene>
<proteinExistence type="predicted"/>
<feature type="signal peptide" evidence="1">
    <location>
        <begin position="1"/>
        <end position="33"/>
    </location>
</feature>
<dbReference type="EMBL" id="QGKX02000004">
    <property type="protein sequence ID" value="KAF3599967.1"/>
    <property type="molecule type" value="Genomic_DNA"/>
</dbReference>
<evidence type="ECO:0000256" key="1">
    <source>
        <dbReference type="SAM" id="SignalP"/>
    </source>
</evidence>
<comment type="caution">
    <text evidence="2">The sequence shown here is derived from an EMBL/GenBank/DDBJ whole genome shotgun (WGS) entry which is preliminary data.</text>
</comment>
<accession>A0A8S9SH31</accession>
<dbReference type="Proteomes" id="UP000712600">
    <property type="component" value="Unassembled WGS sequence"/>
</dbReference>
<reference evidence="2" key="1">
    <citation type="submission" date="2019-12" db="EMBL/GenBank/DDBJ databases">
        <title>Genome sequencing and annotation of Brassica cretica.</title>
        <authorList>
            <person name="Studholme D.J."/>
            <person name="Sarris P."/>
        </authorList>
    </citation>
    <scope>NUCLEOTIDE SEQUENCE</scope>
    <source>
        <strain evidence="2">PFS-109/04</strain>
        <tissue evidence="2">Leaf</tissue>
    </source>
</reference>
<evidence type="ECO:0000313" key="2">
    <source>
        <dbReference type="EMBL" id="KAF3599967.1"/>
    </source>
</evidence>